<name>A0ABU8UBC0_9ACTN</name>
<organism evidence="2 3">
    <name type="scientific">Streptomyces caledonius</name>
    <dbReference type="NCBI Taxonomy" id="3134107"/>
    <lineage>
        <taxon>Bacteria</taxon>
        <taxon>Bacillati</taxon>
        <taxon>Actinomycetota</taxon>
        <taxon>Actinomycetes</taxon>
        <taxon>Kitasatosporales</taxon>
        <taxon>Streptomycetaceae</taxon>
        <taxon>Streptomyces</taxon>
    </lineage>
</organism>
<dbReference type="Proteomes" id="UP001382904">
    <property type="component" value="Unassembled WGS sequence"/>
</dbReference>
<comment type="caution">
    <text evidence="2">The sequence shown here is derived from an EMBL/GenBank/DDBJ whole genome shotgun (WGS) entry which is preliminary data.</text>
</comment>
<gene>
    <name evidence="2" type="ORF">WKI68_36195</name>
</gene>
<evidence type="ECO:0000256" key="1">
    <source>
        <dbReference type="SAM" id="MobiDB-lite"/>
    </source>
</evidence>
<dbReference type="EMBL" id="JBBKAM010000002">
    <property type="protein sequence ID" value="MEJ8645192.1"/>
    <property type="molecule type" value="Genomic_DNA"/>
</dbReference>
<keyword evidence="3" id="KW-1185">Reference proteome</keyword>
<accession>A0ABU8UBC0</accession>
<evidence type="ECO:0000313" key="3">
    <source>
        <dbReference type="Proteomes" id="UP001382904"/>
    </source>
</evidence>
<sequence>MRQLRTTLTVIEEFVPECPAPPAPEEPFDQLGDLAPVTGSP</sequence>
<feature type="region of interest" description="Disordered" evidence="1">
    <location>
        <begin position="17"/>
        <end position="41"/>
    </location>
</feature>
<reference evidence="2 3" key="1">
    <citation type="submission" date="2024-03" db="EMBL/GenBank/DDBJ databases">
        <title>Novel Streptomyces species of biotechnological and ecological value are a feature of Machair soil.</title>
        <authorList>
            <person name="Prole J.R."/>
            <person name="Goodfellow M."/>
            <person name="Allenby N."/>
            <person name="Ward A.C."/>
        </authorList>
    </citation>
    <scope>NUCLEOTIDE SEQUENCE [LARGE SCALE GENOMIC DNA]</scope>
    <source>
        <strain evidence="2 3">MS1.HAVA.3</strain>
    </source>
</reference>
<evidence type="ECO:0000313" key="2">
    <source>
        <dbReference type="EMBL" id="MEJ8645192.1"/>
    </source>
</evidence>
<protein>
    <submittedName>
        <fullName evidence="2">Uncharacterized protein</fullName>
    </submittedName>
</protein>
<proteinExistence type="predicted"/>